<evidence type="ECO:0000256" key="3">
    <source>
        <dbReference type="ARBA" id="ARBA00022692"/>
    </source>
</evidence>
<dbReference type="InterPro" id="IPR050183">
    <property type="entry name" value="DsbB"/>
</dbReference>
<keyword evidence="3 8" id="KW-0812">Transmembrane</keyword>
<dbReference type="GO" id="GO:0005886">
    <property type="term" value="C:plasma membrane"/>
    <property type="evidence" value="ECO:0007669"/>
    <property type="project" value="UniProtKB-SubCell"/>
</dbReference>
<evidence type="ECO:0000256" key="4">
    <source>
        <dbReference type="ARBA" id="ARBA00022982"/>
    </source>
</evidence>
<dbReference type="STRING" id="797277.SAMN05216198_1427"/>
<dbReference type="Gene3D" id="1.20.1550.10">
    <property type="entry name" value="DsbB-like"/>
    <property type="match status" value="1"/>
</dbReference>
<dbReference type="InterPro" id="IPR003752">
    <property type="entry name" value="DiS_bond_form_DsbB/BdbC"/>
</dbReference>
<feature type="transmembrane region" description="Helical" evidence="8">
    <location>
        <begin position="79"/>
        <end position="101"/>
    </location>
</feature>
<keyword evidence="7" id="KW-0676">Redox-active center</keyword>
<keyword evidence="4" id="KW-0813">Transport</keyword>
<dbReference type="SUPFAM" id="SSF158442">
    <property type="entry name" value="DsbB-like"/>
    <property type="match status" value="1"/>
</dbReference>
<evidence type="ECO:0000256" key="6">
    <source>
        <dbReference type="ARBA" id="ARBA00023136"/>
    </source>
</evidence>
<comment type="subcellular location">
    <subcellularLocation>
        <location evidence="1">Cell membrane</location>
        <topology evidence="1">Multi-pass membrane protein</topology>
    </subcellularLocation>
</comment>
<keyword evidence="2" id="KW-1003">Cell membrane</keyword>
<dbReference type="InterPro" id="IPR023380">
    <property type="entry name" value="DsbB-like_sf"/>
</dbReference>
<evidence type="ECO:0000256" key="2">
    <source>
        <dbReference type="ARBA" id="ARBA00022475"/>
    </source>
</evidence>
<keyword evidence="6 8" id="KW-0472">Membrane</keyword>
<proteinExistence type="predicted"/>
<keyword evidence="10" id="KW-1185">Reference proteome</keyword>
<keyword evidence="5 8" id="KW-1133">Transmembrane helix</keyword>
<dbReference type="Pfam" id="PF02600">
    <property type="entry name" value="DsbB"/>
    <property type="match status" value="1"/>
</dbReference>
<keyword evidence="4" id="KW-0249">Electron transport</keyword>
<organism evidence="9 10">
    <name type="scientific">Halopseudomonas litoralis</name>
    <dbReference type="NCBI Taxonomy" id="797277"/>
    <lineage>
        <taxon>Bacteria</taxon>
        <taxon>Pseudomonadati</taxon>
        <taxon>Pseudomonadota</taxon>
        <taxon>Gammaproteobacteria</taxon>
        <taxon>Pseudomonadales</taxon>
        <taxon>Pseudomonadaceae</taxon>
        <taxon>Halopseudomonas</taxon>
    </lineage>
</organism>
<evidence type="ECO:0000313" key="9">
    <source>
        <dbReference type="EMBL" id="SDS20396.1"/>
    </source>
</evidence>
<protein>
    <submittedName>
        <fullName evidence="9">Disulfide bond formation protein DsbB</fullName>
    </submittedName>
</protein>
<reference evidence="10" key="1">
    <citation type="submission" date="2016-10" db="EMBL/GenBank/DDBJ databases">
        <authorList>
            <person name="Varghese N."/>
            <person name="Submissions S."/>
        </authorList>
    </citation>
    <scope>NUCLEOTIDE SEQUENCE [LARGE SCALE GENOMIC DNA]</scope>
    <source>
        <strain evidence="10">2SM5</strain>
    </source>
</reference>
<dbReference type="PANTHER" id="PTHR36570:SF3">
    <property type="entry name" value="DISULFIDE BOND FORMATION PROTEIN B"/>
    <property type="match status" value="1"/>
</dbReference>
<evidence type="ECO:0000256" key="5">
    <source>
        <dbReference type="ARBA" id="ARBA00022989"/>
    </source>
</evidence>
<dbReference type="AlphaFoldDB" id="A0A1H1QAB1"/>
<dbReference type="PANTHER" id="PTHR36570">
    <property type="entry name" value="DISULFIDE BOND FORMATION PROTEIN B"/>
    <property type="match status" value="1"/>
</dbReference>
<evidence type="ECO:0000313" key="10">
    <source>
        <dbReference type="Proteomes" id="UP000243426"/>
    </source>
</evidence>
<dbReference type="RefSeq" id="WP_090272674.1">
    <property type="nucleotide sequence ID" value="NZ_LT629748.1"/>
</dbReference>
<gene>
    <name evidence="9" type="ORF">SAMN05216198_1427</name>
</gene>
<evidence type="ECO:0000256" key="1">
    <source>
        <dbReference type="ARBA" id="ARBA00004651"/>
    </source>
</evidence>
<dbReference type="GO" id="GO:0015035">
    <property type="term" value="F:protein-disulfide reductase activity"/>
    <property type="evidence" value="ECO:0007669"/>
    <property type="project" value="InterPro"/>
</dbReference>
<feature type="transmembrane region" description="Helical" evidence="8">
    <location>
        <begin position="21"/>
        <end position="44"/>
    </location>
</feature>
<dbReference type="GO" id="GO:0006457">
    <property type="term" value="P:protein folding"/>
    <property type="evidence" value="ECO:0007669"/>
    <property type="project" value="InterPro"/>
</dbReference>
<evidence type="ECO:0000256" key="7">
    <source>
        <dbReference type="ARBA" id="ARBA00023284"/>
    </source>
</evidence>
<evidence type="ECO:0000256" key="8">
    <source>
        <dbReference type="SAM" id="Phobius"/>
    </source>
</evidence>
<name>A0A1H1QAB1_9GAMM</name>
<feature type="transmembrane region" description="Helical" evidence="8">
    <location>
        <begin position="56"/>
        <end position="72"/>
    </location>
</feature>
<accession>A0A1H1QAB1</accession>
<dbReference type="EMBL" id="LT629748">
    <property type="protein sequence ID" value="SDS20396.1"/>
    <property type="molecule type" value="Genomic_DNA"/>
</dbReference>
<dbReference type="Proteomes" id="UP000243426">
    <property type="component" value="Chromosome I"/>
</dbReference>
<sequence>MRGKEQPITWYSERPTVRGRLGLLVIAACCLGAIGVALVSQYAFDMQPCPWCVLQRAQFLAIALVCGVALMTQRVVPRLLFCSLALLLSLAGMATALWQHFVANNAFSCSLSLADRIISDLALDQLMPAVLAPRAGCADGAVELMGVAYESGAWRCSASLQACLGRWSWRCTAPSVAVVYGECQWSARRV</sequence>